<name>A0A0M8N7S0_ESCWE</name>
<protein>
    <submittedName>
        <fullName evidence="5">Putative caffeoyl-CoA O-methyltransferase 1</fullName>
    </submittedName>
</protein>
<dbReference type="Gene3D" id="3.40.50.150">
    <property type="entry name" value="Vaccinia Virus protein VP39"/>
    <property type="match status" value="1"/>
</dbReference>
<dbReference type="InterPro" id="IPR002935">
    <property type="entry name" value="SAM_O-MeTrfase"/>
</dbReference>
<evidence type="ECO:0000313" key="6">
    <source>
        <dbReference type="Proteomes" id="UP000053831"/>
    </source>
</evidence>
<dbReference type="SUPFAM" id="SSF53335">
    <property type="entry name" value="S-adenosyl-L-methionine-dependent methyltransferases"/>
    <property type="match status" value="1"/>
</dbReference>
<organism evidence="5 6">
    <name type="scientific">Escovopsis weberi</name>
    <dbReference type="NCBI Taxonomy" id="150374"/>
    <lineage>
        <taxon>Eukaryota</taxon>
        <taxon>Fungi</taxon>
        <taxon>Dikarya</taxon>
        <taxon>Ascomycota</taxon>
        <taxon>Pezizomycotina</taxon>
        <taxon>Sordariomycetes</taxon>
        <taxon>Hypocreomycetidae</taxon>
        <taxon>Hypocreales</taxon>
        <taxon>Hypocreaceae</taxon>
        <taxon>Escovopsis</taxon>
    </lineage>
</organism>
<gene>
    <name evidence="5" type="ORF">ESCO_001696</name>
</gene>
<reference evidence="5 6" key="1">
    <citation type="submission" date="2015-07" db="EMBL/GenBank/DDBJ databases">
        <title>The genome of the fungus Escovopsis weberi, a specialized disease agent of ant agriculture.</title>
        <authorList>
            <person name="de Man T.J."/>
            <person name="Stajich J.E."/>
            <person name="Kubicek C.P."/>
            <person name="Chenthamara K."/>
            <person name="Atanasova L."/>
            <person name="Druzhinina I.S."/>
            <person name="Birnbaum S."/>
            <person name="Barribeau S.M."/>
            <person name="Teiling C."/>
            <person name="Suen G."/>
            <person name="Currie C."/>
            <person name="Gerardo N.M."/>
        </authorList>
    </citation>
    <scope>NUCLEOTIDE SEQUENCE [LARGE SCALE GENOMIC DNA]</scope>
</reference>
<sequence length="229" mass="25529">MASSSSSPNPVEAPSHVHALLERLHRESTVQEDALGKSFLSTIMKQGFDDLMRDKFIALDQDKAHFVYQLVRALGARNVVEVGTSFGVSTIYLALAVGSNIKAFGGEGKVIATEWEESKAQRAIAHWDEAGRDLVARHIELRQGDCLETLKEDIPTPDVILFDIWAPIALPVLRILEPRMRPGTVILMDNTIAAGPRYQDLFDYMRVHDSPYTNMTLPYSGGFDMCIRQ</sequence>
<dbReference type="Proteomes" id="UP000053831">
    <property type="component" value="Unassembled WGS sequence"/>
</dbReference>
<dbReference type="GO" id="GO:0008171">
    <property type="term" value="F:O-methyltransferase activity"/>
    <property type="evidence" value="ECO:0007669"/>
    <property type="project" value="InterPro"/>
</dbReference>
<dbReference type="PROSITE" id="PS51682">
    <property type="entry name" value="SAM_OMT_I"/>
    <property type="match status" value="1"/>
</dbReference>
<dbReference type="PANTHER" id="PTHR43167">
    <property type="entry name" value="PUTATIVE (AFU_ORTHOLOGUE AFUA_6G01830)-RELATED"/>
    <property type="match status" value="1"/>
</dbReference>
<dbReference type="AlphaFoldDB" id="A0A0M8N7S0"/>
<dbReference type="EMBL" id="LGSR01000006">
    <property type="protein sequence ID" value="KOS21721.1"/>
    <property type="molecule type" value="Genomic_DNA"/>
</dbReference>
<comment type="similarity">
    <text evidence="4">Belongs to the class I-like SAM-binding methyltransferase superfamily. Cation-dependent O-methyltransferase family.</text>
</comment>
<keyword evidence="6" id="KW-1185">Reference proteome</keyword>
<evidence type="ECO:0000256" key="2">
    <source>
        <dbReference type="ARBA" id="ARBA00022679"/>
    </source>
</evidence>
<comment type="caution">
    <text evidence="5">The sequence shown here is derived from an EMBL/GenBank/DDBJ whole genome shotgun (WGS) entry which is preliminary data.</text>
</comment>
<evidence type="ECO:0000256" key="3">
    <source>
        <dbReference type="ARBA" id="ARBA00022691"/>
    </source>
</evidence>
<evidence type="ECO:0000256" key="1">
    <source>
        <dbReference type="ARBA" id="ARBA00022603"/>
    </source>
</evidence>
<dbReference type="Pfam" id="PF13578">
    <property type="entry name" value="Methyltransf_24"/>
    <property type="match status" value="1"/>
</dbReference>
<dbReference type="InterPro" id="IPR029063">
    <property type="entry name" value="SAM-dependent_MTases_sf"/>
</dbReference>
<evidence type="ECO:0000313" key="5">
    <source>
        <dbReference type="EMBL" id="KOS21721.1"/>
    </source>
</evidence>
<dbReference type="PANTHER" id="PTHR43167:SF1">
    <property type="entry name" value="PUTATIVE (AFU_ORTHOLOGUE AFUA_6G01830)-RELATED"/>
    <property type="match status" value="1"/>
</dbReference>
<dbReference type="CDD" id="cd02440">
    <property type="entry name" value="AdoMet_MTases"/>
    <property type="match status" value="1"/>
</dbReference>
<dbReference type="GO" id="GO:0032259">
    <property type="term" value="P:methylation"/>
    <property type="evidence" value="ECO:0007669"/>
    <property type="project" value="UniProtKB-KW"/>
</dbReference>
<dbReference type="STRING" id="150374.A0A0M8N7S0"/>
<keyword evidence="1 5" id="KW-0489">Methyltransferase</keyword>
<dbReference type="OrthoDB" id="4863010at2759"/>
<evidence type="ECO:0000256" key="4">
    <source>
        <dbReference type="ARBA" id="ARBA00023453"/>
    </source>
</evidence>
<keyword evidence="2 5" id="KW-0808">Transferase</keyword>
<proteinExistence type="inferred from homology"/>
<accession>A0A0M8N7S0</accession>
<keyword evidence="3" id="KW-0949">S-adenosyl-L-methionine</keyword>